<evidence type="ECO:0000313" key="2">
    <source>
        <dbReference type="EMBL" id="SZD73913.1"/>
    </source>
</evidence>
<dbReference type="AlphaFoldDB" id="A0A383U4N2"/>
<dbReference type="Proteomes" id="UP000262142">
    <property type="component" value="Unassembled WGS sequence"/>
</dbReference>
<keyword evidence="3" id="KW-1185">Reference proteome</keyword>
<evidence type="ECO:0000256" key="1">
    <source>
        <dbReference type="SAM" id="Phobius"/>
    </source>
</evidence>
<keyword evidence="1" id="KW-0472">Membrane</keyword>
<dbReference type="EMBL" id="UNSC01000007">
    <property type="protein sequence ID" value="SZD73913.1"/>
    <property type="molecule type" value="Genomic_DNA"/>
</dbReference>
<dbReference type="InterPro" id="IPR023991">
    <property type="entry name" value="Bacteriocin_IIb_lactobn/cerein"/>
</dbReference>
<evidence type="ECO:0000313" key="3">
    <source>
        <dbReference type="Proteomes" id="UP000262142"/>
    </source>
</evidence>
<keyword evidence="1" id="KW-1133">Transmembrane helix</keyword>
<reference evidence="2 3" key="1">
    <citation type="submission" date="2018-09" db="EMBL/GenBank/DDBJ databases">
        <authorList>
            <consortium name="Pathogen Informatics"/>
        </authorList>
    </citation>
    <scope>NUCLEOTIDE SEQUENCE [LARGE SCALE GENOMIC DNA]</scope>
    <source>
        <strain evidence="2 3">OH-22767</strain>
    </source>
</reference>
<accession>A0A383U4N2</accession>
<sequence>MKLEKLNLTELDAQEVRSVEGGFVPLVIFGISISAKAVAAAGVAAFGAGVGLGAAAYLAD</sequence>
<protein>
    <submittedName>
        <fullName evidence="2">Class IIb bacteriocin, lactobin A/cerein 7B family</fullName>
    </submittedName>
</protein>
<dbReference type="NCBIfam" id="TIGR03949">
    <property type="entry name" value="bact_IIb_cerein"/>
    <property type="match status" value="1"/>
</dbReference>
<proteinExistence type="predicted"/>
<dbReference type="GO" id="GO:0042742">
    <property type="term" value="P:defense response to bacterium"/>
    <property type="evidence" value="ECO:0007669"/>
    <property type="project" value="InterPro"/>
</dbReference>
<organism evidence="2 3">
    <name type="scientific">Candidatus Ornithobacterium hominis</name>
    <dbReference type="NCBI Taxonomy" id="2497989"/>
    <lineage>
        <taxon>Bacteria</taxon>
        <taxon>Pseudomonadati</taxon>
        <taxon>Bacteroidota</taxon>
        <taxon>Flavobacteriia</taxon>
        <taxon>Flavobacteriales</taxon>
        <taxon>Weeksellaceae</taxon>
        <taxon>Ornithobacterium</taxon>
    </lineage>
</organism>
<feature type="transmembrane region" description="Helical" evidence="1">
    <location>
        <begin position="26"/>
        <end position="59"/>
    </location>
</feature>
<name>A0A383U4N2_9FLAO</name>
<dbReference type="RefSeq" id="WP_119059595.1">
    <property type="nucleotide sequence ID" value="NZ_OX579588.1"/>
</dbReference>
<gene>
    <name evidence="2" type="ORF">SAMEA104719789_01366</name>
</gene>
<keyword evidence="1" id="KW-0812">Transmembrane</keyword>